<dbReference type="STRING" id="679197.HMPREF9336_02175"/>
<evidence type="ECO:0000313" key="4">
    <source>
        <dbReference type="Proteomes" id="UP000004816"/>
    </source>
</evidence>
<dbReference type="AlphaFoldDB" id="E5XRQ3"/>
<feature type="transmembrane region" description="Helical" evidence="1">
    <location>
        <begin position="286"/>
        <end position="308"/>
    </location>
</feature>
<dbReference type="SMART" id="SM00530">
    <property type="entry name" value="HTH_XRE"/>
    <property type="match status" value="1"/>
</dbReference>
<feature type="transmembrane region" description="Helical" evidence="1">
    <location>
        <begin position="106"/>
        <end position="125"/>
    </location>
</feature>
<dbReference type="Proteomes" id="UP000004816">
    <property type="component" value="Unassembled WGS sequence"/>
</dbReference>
<dbReference type="GO" id="GO:0003677">
    <property type="term" value="F:DNA binding"/>
    <property type="evidence" value="ECO:0007669"/>
    <property type="project" value="InterPro"/>
</dbReference>
<feature type="transmembrane region" description="Helical" evidence="1">
    <location>
        <begin position="137"/>
        <end position="155"/>
    </location>
</feature>
<keyword evidence="1" id="KW-0472">Membrane</keyword>
<feature type="domain" description="HTH cro/C1-type" evidence="2">
    <location>
        <begin position="23"/>
        <end position="78"/>
    </location>
</feature>
<gene>
    <name evidence="3" type="ORF">HMPREF9336_02175</name>
</gene>
<sequence>MVFAPQRDEADASAALVLLQDELRRLRLEAGQPSLRAIAKDVGWSHATIARAFTGANAPKWDLVEALAAHLDGNPDHIRTLWIASMGAKPRPEPAPHSSSPARAPFPVIGAIAAICALLIVIVLRDLAPEAVLRNERITGVAQLLFVATAALLWWRVALRQRRRENLAVALCLSGWLVAAAWQVIAAAPWKLPPTLPPVIDIVVTFLPSTCFVVLTTASLPRRQRKATLLVLAVTAPICFALFLLSLRHAELSAGVTFGYAALSTLYAASFLLSVRIALLKKNWTWTLLLAGVIVVVVTDLMMVYFVATRPNQTIPIGAVIGLLVCPLVMSVAARCAALEATTEADTPAAAAGPGQSR</sequence>
<evidence type="ECO:0000313" key="3">
    <source>
        <dbReference type="EMBL" id="EFV12918.1"/>
    </source>
</evidence>
<evidence type="ECO:0000256" key="1">
    <source>
        <dbReference type="SAM" id="Phobius"/>
    </source>
</evidence>
<feature type="transmembrane region" description="Helical" evidence="1">
    <location>
        <begin position="196"/>
        <end position="215"/>
    </location>
</feature>
<evidence type="ECO:0000259" key="2">
    <source>
        <dbReference type="PROSITE" id="PS50943"/>
    </source>
</evidence>
<feature type="transmembrane region" description="Helical" evidence="1">
    <location>
        <begin position="258"/>
        <end position="279"/>
    </location>
</feature>
<comment type="caution">
    <text evidence="3">The sequence shown here is derived from an EMBL/GenBank/DDBJ whole genome shotgun (WGS) entry which is preliminary data.</text>
</comment>
<dbReference type="EMBL" id="ACZI02000002">
    <property type="protein sequence ID" value="EFV12918.1"/>
    <property type="molecule type" value="Genomic_DNA"/>
</dbReference>
<proteinExistence type="predicted"/>
<dbReference type="Gene3D" id="1.10.260.40">
    <property type="entry name" value="lambda repressor-like DNA-binding domains"/>
    <property type="match status" value="1"/>
</dbReference>
<feature type="transmembrane region" description="Helical" evidence="1">
    <location>
        <begin position="314"/>
        <end position="334"/>
    </location>
</feature>
<dbReference type="Pfam" id="PF13560">
    <property type="entry name" value="HTH_31"/>
    <property type="match status" value="1"/>
</dbReference>
<accession>E5XRQ3</accession>
<keyword evidence="4" id="KW-1185">Reference proteome</keyword>
<protein>
    <recommendedName>
        <fullName evidence="2">HTH cro/C1-type domain-containing protein</fullName>
    </recommendedName>
</protein>
<name>E5XRQ3_SEGRC</name>
<dbReference type="SUPFAM" id="SSF47413">
    <property type="entry name" value="lambda repressor-like DNA-binding domains"/>
    <property type="match status" value="1"/>
</dbReference>
<dbReference type="HOGENOM" id="CLU_773606_0_0_11"/>
<feature type="transmembrane region" description="Helical" evidence="1">
    <location>
        <begin position="227"/>
        <end position="246"/>
    </location>
</feature>
<dbReference type="InterPro" id="IPR010982">
    <property type="entry name" value="Lambda_DNA-bd_dom_sf"/>
</dbReference>
<dbReference type="InterPro" id="IPR001387">
    <property type="entry name" value="Cro/C1-type_HTH"/>
</dbReference>
<keyword evidence="1" id="KW-0812">Transmembrane</keyword>
<dbReference type="RefSeq" id="WP_007470287.1">
    <property type="nucleotide sequence ID" value="NZ_KI391953.1"/>
</dbReference>
<feature type="transmembrane region" description="Helical" evidence="1">
    <location>
        <begin position="167"/>
        <end position="190"/>
    </location>
</feature>
<organism evidence="3 4">
    <name type="scientific">Segniliparus rugosus (strain ATCC BAA-974 / DSM 45345 / CCUG 50838 / CIP 108380 / JCM 13579 / CDC 945)</name>
    <dbReference type="NCBI Taxonomy" id="679197"/>
    <lineage>
        <taxon>Bacteria</taxon>
        <taxon>Bacillati</taxon>
        <taxon>Actinomycetota</taxon>
        <taxon>Actinomycetes</taxon>
        <taxon>Mycobacteriales</taxon>
        <taxon>Segniliparaceae</taxon>
        <taxon>Segniliparus</taxon>
    </lineage>
</organism>
<keyword evidence="1" id="KW-1133">Transmembrane helix</keyword>
<dbReference type="PROSITE" id="PS50943">
    <property type="entry name" value="HTH_CROC1"/>
    <property type="match status" value="1"/>
</dbReference>
<reference evidence="3 4" key="1">
    <citation type="journal article" date="2011" name="Stand. Genomic Sci.">
        <title>High quality draft genome sequence of Segniliparus rugosus CDC 945(T)= (ATCC BAA-974(T)).</title>
        <authorList>
            <person name="Earl A.M."/>
            <person name="Desjardins C.A."/>
            <person name="Fitzgerald M.G."/>
            <person name="Arachchi H.M."/>
            <person name="Zeng Q."/>
            <person name="Mehta T."/>
            <person name="Griggs A."/>
            <person name="Birren B.W."/>
            <person name="Toney N.C."/>
            <person name="Carr J."/>
            <person name="Posey J."/>
            <person name="Butler W.R."/>
        </authorList>
    </citation>
    <scope>NUCLEOTIDE SEQUENCE [LARGE SCALE GENOMIC DNA]</scope>
    <source>
        <strain evidence="4">ATCC BAA-974 / DSM 45345 / CCUG 50838 / CIP 108380 / JCM 13579 / CDC 945</strain>
    </source>
</reference>